<keyword evidence="1" id="KW-0472">Membrane</keyword>
<evidence type="ECO:0000259" key="2">
    <source>
        <dbReference type="Pfam" id="PF07705"/>
    </source>
</evidence>
<dbReference type="Pfam" id="PF07705">
    <property type="entry name" value="CARDB"/>
    <property type="match status" value="1"/>
</dbReference>
<dbReference type="Proteomes" id="UP001341135">
    <property type="component" value="Chromosome"/>
</dbReference>
<evidence type="ECO:0000313" key="3">
    <source>
        <dbReference type="EMBL" id="BES80932.1"/>
    </source>
</evidence>
<sequence>MREARLLAALAATVFVMLLVPKATGESSPLSYALDFRIGGDIYVVGVSIETEVLPQGLGVKIKASLIYNTSNAPIFMSVELLDGNTTLGSLHLGFLRGDTSSEASTVIPAALLGSSLTVRARVYRGSETAVKEVKVPLAIGPLTPSLVITASVDSGQSLLAVSNEPVEVRVSVSNIGEVAAVQPRIRVYLDGDVVYTELLGASLPPGSTENVSIDVRAPESPGVHVLRIVAEAYGVGTRTVSEKRLFLVTVEPPRPRLLAVNGTEAFEGDRVCFEIHPGLQGLPRGVSAEIVMEYLGGTVPGWTPFYVTSYDPEMRSVTGCMRLGMTGEEASYRVRAVVALRALGSERRFPSNEVVLHVQPVARLLRVASVSAAAPSAVFAGSEVPVRIRVEPSLGVCLPADVEVFDPVTLTWRTVAEATVCGGSAVVRVPSSALPRGTSLLRAVIRLGGYKLASSTISIAVLPEPRLSVKAEPSPAAPGSPVKLEVAVKPGLDGCRVSARPEWTDTSLVAATLNGIARLSIIAPEAPGAYHVWVNVTCMDRSLVSQAAVHVANPVLGIEPSRATAGPGELVEYVLATTPPLDARAVVEVLTPKGEVLETEEVSIVNGSARVRIRSPQRPGDYVVSVRLKGFRELGVNATLSVQAREHRLTLSLSNTEVPTGASVTAAVAIEPPPRQPVAVTLLLSPEGNNSWATVASGLTDAEGRASLVFSAPGKPGRYRVKAVAASMQLESEPLQLLVKEGASKMPISQTIVAGTAGAVSLAVLAASIRAVRKR</sequence>
<keyword evidence="1" id="KW-0812">Transmembrane</keyword>
<keyword evidence="1" id="KW-1133">Transmembrane helix</keyword>
<proteinExistence type="predicted"/>
<keyword evidence="4" id="KW-1185">Reference proteome</keyword>
<organism evidence="3 4">
    <name type="scientific">Pyrodictium abyssi</name>
    <dbReference type="NCBI Taxonomy" id="54256"/>
    <lineage>
        <taxon>Archaea</taxon>
        <taxon>Thermoproteota</taxon>
        <taxon>Thermoprotei</taxon>
        <taxon>Desulfurococcales</taxon>
        <taxon>Pyrodictiaceae</taxon>
        <taxon>Pyrodictium</taxon>
    </lineage>
</organism>
<dbReference type="GeneID" id="89288533"/>
<evidence type="ECO:0000256" key="1">
    <source>
        <dbReference type="SAM" id="Phobius"/>
    </source>
</evidence>
<reference evidence="3 4" key="1">
    <citation type="submission" date="2023-09" db="EMBL/GenBank/DDBJ databases">
        <title>Pyrofollis japonicus gen. nov. sp. nov., a novel member of the family Pyrodictiaceae isolated from the Iheya North hydrothermal field.</title>
        <authorList>
            <person name="Miyazaki U."/>
            <person name="Sanari M."/>
            <person name="Tame A."/>
            <person name="Kitajima M."/>
            <person name="Okamoto A."/>
            <person name="Sawayama S."/>
            <person name="Miyazaki J."/>
            <person name="Takai K."/>
            <person name="Nakagawa S."/>
        </authorList>
    </citation>
    <scope>NUCLEOTIDE SEQUENCE [LARGE SCALE GENOMIC DNA]</scope>
    <source>
        <strain evidence="3 4">AV2</strain>
    </source>
</reference>
<name>A0ABM8IXT3_9CREN</name>
<dbReference type="Gene3D" id="2.60.40.10">
    <property type="entry name" value="Immunoglobulins"/>
    <property type="match status" value="1"/>
</dbReference>
<gene>
    <name evidence="3" type="ORF">PABY_04990</name>
</gene>
<dbReference type="RefSeq" id="WP_338251587.1">
    <property type="nucleotide sequence ID" value="NZ_AP028907.1"/>
</dbReference>
<dbReference type="EMBL" id="AP028907">
    <property type="protein sequence ID" value="BES80932.1"/>
    <property type="molecule type" value="Genomic_DNA"/>
</dbReference>
<dbReference type="InterPro" id="IPR013783">
    <property type="entry name" value="Ig-like_fold"/>
</dbReference>
<protein>
    <recommendedName>
        <fullName evidence="2">CARDB domain-containing protein</fullName>
    </recommendedName>
</protein>
<evidence type="ECO:0000313" key="4">
    <source>
        <dbReference type="Proteomes" id="UP001341135"/>
    </source>
</evidence>
<dbReference type="InterPro" id="IPR011635">
    <property type="entry name" value="CARDB"/>
</dbReference>
<feature type="transmembrane region" description="Helical" evidence="1">
    <location>
        <begin position="753"/>
        <end position="773"/>
    </location>
</feature>
<accession>A0ABM8IXT3</accession>
<feature type="domain" description="CARDB" evidence="2">
    <location>
        <begin position="160"/>
        <end position="233"/>
    </location>
</feature>